<evidence type="ECO:0000256" key="5">
    <source>
        <dbReference type="ARBA" id="ARBA00006169"/>
    </source>
</evidence>
<evidence type="ECO:0000256" key="2">
    <source>
        <dbReference type="ARBA" id="ARBA00004123"/>
    </source>
</evidence>
<dbReference type="Gene3D" id="1.10.287.110">
    <property type="entry name" value="DnaJ domain"/>
    <property type="match status" value="1"/>
</dbReference>
<sequence>MSTRPDYYTVLSLPPPPAPLTQQLLKKAYHAALLKHHPDKQQQGAAAPSVDVDVLTAAYKTLASAELRREYNASYISSGEGGGGGGEGGSEVVQTVDLDEFVFREEAEGGRYTKACRCGEEEGFVIREEELEAAVGEGEKEVVVGCVGCSLWWRVGFEVVDG</sequence>
<organism evidence="14 15">
    <name type="scientific">Sphaerosporella brunnea</name>
    <dbReference type="NCBI Taxonomy" id="1250544"/>
    <lineage>
        <taxon>Eukaryota</taxon>
        <taxon>Fungi</taxon>
        <taxon>Dikarya</taxon>
        <taxon>Ascomycota</taxon>
        <taxon>Pezizomycotina</taxon>
        <taxon>Pezizomycetes</taxon>
        <taxon>Pezizales</taxon>
        <taxon>Pyronemataceae</taxon>
        <taxon>Sphaerosporella</taxon>
    </lineage>
</organism>
<comment type="subcellular location">
    <subcellularLocation>
        <location evidence="3">Cytoplasm</location>
    </subcellularLocation>
    <subcellularLocation>
        <location evidence="2">Nucleus</location>
    </subcellularLocation>
</comment>
<dbReference type="Pfam" id="PF05207">
    <property type="entry name" value="Zn_ribbon_CSL"/>
    <property type="match status" value="1"/>
</dbReference>
<dbReference type="CDD" id="cd06257">
    <property type="entry name" value="DnaJ"/>
    <property type="match status" value="1"/>
</dbReference>
<dbReference type="OrthoDB" id="445556at2759"/>
<dbReference type="PANTHER" id="PTHR21454">
    <property type="entry name" value="DPH3 HOMOLOG-RELATED"/>
    <property type="match status" value="1"/>
</dbReference>
<dbReference type="InterPro" id="IPR001623">
    <property type="entry name" value="DnaJ_domain"/>
</dbReference>
<gene>
    <name evidence="14" type="ORF">FN846DRAFT_908817</name>
</gene>
<evidence type="ECO:0000256" key="8">
    <source>
        <dbReference type="ARBA" id="ARBA00022723"/>
    </source>
</evidence>
<dbReference type="InterPro" id="IPR007872">
    <property type="entry name" value="DPH_MB_dom"/>
</dbReference>
<dbReference type="InterPro" id="IPR036671">
    <property type="entry name" value="DPH_MB_sf"/>
</dbReference>
<dbReference type="EMBL" id="VXIS01000140">
    <property type="protein sequence ID" value="KAA8901866.1"/>
    <property type="molecule type" value="Genomic_DNA"/>
</dbReference>
<dbReference type="GO" id="GO:0005737">
    <property type="term" value="C:cytoplasm"/>
    <property type="evidence" value="ECO:0007669"/>
    <property type="project" value="UniProtKB-SubCell"/>
</dbReference>
<dbReference type="InParanoid" id="A0A5J5ESQ4"/>
<evidence type="ECO:0000256" key="10">
    <source>
        <dbReference type="ARBA" id="ARBA00023004"/>
    </source>
</evidence>
<comment type="caution">
    <text evidence="14">The sequence shown here is derived from an EMBL/GenBank/DDBJ whole genome shotgun (WGS) entry which is preliminary data.</text>
</comment>
<keyword evidence="10" id="KW-0408">Iron</keyword>
<evidence type="ECO:0000313" key="14">
    <source>
        <dbReference type="EMBL" id="KAA8901866.1"/>
    </source>
</evidence>
<name>A0A5J5ESQ4_9PEZI</name>
<comment type="function">
    <text evidence="1">Required for the first step of diphthamide biosynthesis, the transfer of 3-amino-3-carboxypropyl from S-adenosyl-L-methionine to a histidine residue. Diphthamide is a post-translational modification of histidine which occurs in elongation factor 2.</text>
</comment>
<evidence type="ECO:0000256" key="3">
    <source>
        <dbReference type="ARBA" id="ARBA00004496"/>
    </source>
</evidence>
<feature type="domain" description="J" evidence="12">
    <location>
        <begin position="6"/>
        <end position="75"/>
    </location>
</feature>
<dbReference type="InterPro" id="IPR044248">
    <property type="entry name" value="DPH3/4-like"/>
</dbReference>
<evidence type="ECO:0000313" key="15">
    <source>
        <dbReference type="Proteomes" id="UP000326924"/>
    </source>
</evidence>
<dbReference type="Proteomes" id="UP000326924">
    <property type="component" value="Unassembled WGS sequence"/>
</dbReference>
<dbReference type="Pfam" id="PF00226">
    <property type="entry name" value="DnaJ"/>
    <property type="match status" value="1"/>
</dbReference>
<accession>A0A5J5ESQ4</accession>
<keyword evidence="15" id="KW-1185">Reference proteome</keyword>
<dbReference type="GO" id="GO:0005634">
    <property type="term" value="C:nucleus"/>
    <property type="evidence" value="ECO:0007669"/>
    <property type="project" value="UniProtKB-SubCell"/>
</dbReference>
<proteinExistence type="inferred from homology"/>
<dbReference type="AlphaFoldDB" id="A0A5J5ESQ4"/>
<dbReference type="SMART" id="SM00271">
    <property type="entry name" value="DnaJ"/>
    <property type="match status" value="1"/>
</dbReference>
<dbReference type="GO" id="GO:0046872">
    <property type="term" value="F:metal ion binding"/>
    <property type="evidence" value="ECO:0007669"/>
    <property type="project" value="UniProtKB-KW"/>
</dbReference>
<dbReference type="PROSITE" id="PS50076">
    <property type="entry name" value="DNAJ_2"/>
    <property type="match status" value="1"/>
</dbReference>
<keyword evidence="7" id="KW-0963">Cytoplasm</keyword>
<protein>
    <recommendedName>
        <fullName evidence="6">Diphthamide biosynthesis protein 4</fullName>
    </recommendedName>
</protein>
<dbReference type="SUPFAM" id="SSF46565">
    <property type="entry name" value="Chaperone J-domain"/>
    <property type="match status" value="1"/>
</dbReference>
<reference evidence="14 15" key="1">
    <citation type="submission" date="2019-09" db="EMBL/GenBank/DDBJ databases">
        <title>Draft genome of the ectomycorrhizal ascomycete Sphaerosporella brunnea.</title>
        <authorList>
            <consortium name="DOE Joint Genome Institute"/>
            <person name="Benucci G.M."/>
            <person name="Marozzi G."/>
            <person name="Antonielli L."/>
            <person name="Sanchez S."/>
            <person name="Marco P."/>
            <person name="Wang X."/>
            <person name="Falini L.B."/>
            <person name="Barry K."/>
            <person name="Haridas S."/>
            <person name="Lipzen A."/>
            <person name="Labutti K."/>
            <person name="Grigoriev I.V."/>
            <person name="Murat C."/>
            <person name="Martin F."/>
            <person name="Albertini E."/>
            <person name="Donnini D."/>
            <person name="Bonito G."/>
        </authorList>
    </citation>
    <scope>NUCLEOTIDE SEQUENCE [LARGE SCALE GENOMIC DNA]</scope>
    <source>
        <strain evidence="14 15">Sb_GMNB300</strain>
    </source>
</reference>
<dbReference type="PANTHER" id="PTHR21454:SF46">
    <property type="entry name" value="DIPHTHAMIDE BIOSYNTHESIS PROTEIN 4"/>
    <property type="match status" value="1"/>
</dbReference>
<dbReference type="InterPro" id="IPR036869">
    <property type="entry name" value="J_dom_sf"/>
</dbReference>
<evidence type="ECO:0000256" key="1">
    <source>
        <dbReference type="ARBA" id="ARBA00003474"/>
    </source>
</evidence>
<evidence type="ECO:0000256" key="9">
    <source>
        <dbReference type="ARBA" id="ARBA00022833"/>
    </source>
</evidence>
<keyword evidence="11" id="KW-0539">Nucleus</keyword>
<evidence type="ECO:0000256" key="6">
    <source>
        <dbReference type="ARBA" id="ARBA00021797"/>
    </source>
</evidence>
<dbReference type="GO" id="GO:0017183">
    <property type="term" value="P:protein histidyl modification to diphthamide"/>
    <property type="evidence" value="ECO:0007669"/>
    <property type="project" value="UniProtKB-UniPathway"/>
</dbReference>
<evidence type="ECO:0000256" key="4">
    <source>
        <dbReference type="ARBA" id="ARBA00005156"/>
    </source>
</evidence>
<comment type="similarity">
    <text evidence="5">Belongs to the DPH4 family.</text>
</comment>
<dbReference type="PROSITE" id="PS51074">
    <property type="entry name" value="DPH_MB"/>
    <property type="match status" value="1"/>
</dbReference>
<dbReference type="SUPFAM" id="SSF144217">
    <property type="entry name" value="CSL zinc finger"/>
    <property type="match status" value="1"/>
</dbReference>
<evidence type="ECO:0000256" key="7">
    <source>
        <dbReference type="ARBA" id="ARBA00022490"/>
    </source>
</evidence>
<keyword evidence="8" id="KW-0479">Metal-binding</keyword>
<evidence type="ECO:0000259" key="13">
    <source>
        <dbReference type="PROSITE" id="PS51074"/>
    </source>
</evidence>
<dbReference type="Gene3D" id="3.10.660.10">
    <property type="entry name" value="DPH Zinc finger"/>
    <property type="match status" value="1"/>
</dbReference>
<comment type="pathway">
    <text evidence="4">Protein modification; peptidyl-diphthamide biosynthesis.</text>
</comment>
<evidence type="ECO:0000259" key="12">
    <source>
        <dbReference type="PROSITE" id="PS50076"/>
    </source>
</evidence>
<keyword evidence="9" id="KW-0862">Zinc</keyword>
<dbReference type="UniPathway" id="UPA00559"/>
<evidence type="ECO:0000256" key="11">
    <source>
        <dbReference type="ARBA" id="ARBA00023242"/>
    </source>
</evidence>
<feature type="domain" description="DPH-type MB" evidence="13">
    <location>
        <begin position="92"/>
        <end position="158"/>
    </location>
</feature>